<evidence type="ECO:0000256" key="13">
    <source>
        <dbReference type="SAM" id="MobiDB-lite"/>
    </source>
</evidence>
<keyword evidence="6" id="KW-0677">Repeat</keyword>
<evidence type="ECO:0000256" key="1">
    <source>
        <dbReference type="ARBA" id="ARBA00004123"/>
    </source>
</evidence>
<dbReference type="InterPro" id="IPR046341">
    <property type="entry name" value="SET_dom_sf"/>
</dbReference>
<dbReference type="CDD" id="cd19193">
    <property type="entry name" value="PR-SET_PRDM7_9"/>
    <property type="match status" value="1"/>
</dbReference>
<evidence type="ECO:0000256" key="5">
    <source>
        <dbReference type="ARBA" id="ARBA00022723"/>
    </source>
</evidence>
<comment type="subcellular location">
    <subcellularLocation>
        <location evidence="1">Nucleus</location>
    </subcellularLocation>
</comment>
<feature type="domain" description="SET" evidence="15">
    <location>
        <begin position="248"/>
        <end position="371"/>
    </location>
</feature>
<dbReference type="SMART" id="SM00317">
    <property type="entry name" value="SET"/>
    <property type="match status" value="1"/>
</dbReference>
<dbReference type="SUPFAM" id="SSF57667">
    <property type="entry name" value="beta-beta-alpha zinc fingers"/>
    <property type="match status" value="2"/>
</dbReference>
<evidence type="ECO:0000256" key="11">
    <source>
        <dbReference type="ARBA" id="ARBA00023242"/>
    </source>
</evidence>
<evidence type="ECO:0000256" key="12">
    <source>
        <dbReference type="PROSITE-ProRule" id="PRU00042"/>
    </source>
</evidence>
<keyword evidence="4" id="KW-0949">S-adenosyl-L-methionine</keyword>
<evidence type="ECO:0000259" key="15">
    <source>
        <dbReference type="PROSITE" id="PS50280"/>
    </source>
</evidence>
<reference evidence="16" key="1">
    <citation type="submission" date="2019-11" db="UniProtKB">
        <authorList>
            <consortium name="WormBaseParasite"/>
        </authorList>
    </citation>
    <scope>IDENTIFICATION</scope>
</reference>
<evidence type="ECO:0000259" key="14">
    <source>
        <dbReference type="PROSITE" id="PS50157"/>
    </source>
</evidence>
<dbReference type="PROSITE" id="PS00028">
    <property type="entry name" value="ZINC_FINGER_C2H2_1"/>
    <property type="match status" value="3"/>
</dbReference>
<dbReference type="Pfam" id="PF21549">
    <property type="entry name" value="PRDM2_PR"/>
    <property type="match status" value="1"/>
</dbReference>
<feature type="domain" description="C2H2-type" evidence="14">
    <location>
        <begin position="404"/>
        <end position="427"/>
    </location>
</feature>
<keyword evidence="5" id="KW-0479">Metal-binding</keyword>
<keyword evidence="2" id="KW-0489">Methyltransferase</keyword>
<accession>A0A5K3FJG2</accession>
<dbReference type="Gene3D" id="3.30.160.60">
    <property type="entry name" value="Classic Zinc Finger"/>
    <property type="match status" value="3"/>
</dbReference>
<dbReference type="InterPro" id="IPR013087">
    <property type="entry name" value="Znf_C2H2_type"/>
</dbReference>
<evidence type="ECO:0000256" key="2">
    <source>
        <dbReference type="ARBA" id="ARBA00022603"/>
    </source>
</evidence>
<dbReference type="Gene3D" id="2.170.270.10">
    <property type="entry name" value="SET domain"/>
    <property type="match status" value="1"/>
</dbReference>
<dbReference type="GO" id="GO:0008270">
    <property type="term" value="F:zinc ion binding"/>
    <property type="evidence" value="ECO:0007669"/>
    <property type="project" value="UniProtKB-KW"/>
</dbReference>
<keyword evidence="9" id="KW-0805">Transcription regulation</keyword>
<dbReference type="GO" id="GO:0032259">
    <property type="term" value="P:methylation"/>
    <property type="evidence" value="ECO:0007669"/>
    <property type="project" value="UniProtKB-KW"/>
</dbReference>
<dbReference type="PROSITE" id="PS50157">
    <property type="entry name" value="ZINC_FINGER_C2H2_2"/>
    <property type="match status" value="3"/>
</dbReference>
<dbReference type="InterPro" id="IPR001214">
    <property type="entry name" value="SET_dom"/>
</dbReference>
<dbReference type="InterPro" id="IPR050331">
    <property type="entry name" value="Zinc_finger"/>
</dbReference>
<keyword evidence="11" id="KW-0539">Nucleus</keyword>
<feature type="domain" description="C2H2-type" evidence="14">
    <location>
        <begin position="432"/>
        <end position="459"/>
    </location>
</feature>
<protein>
    <submittedName>
        <fullName evidence="16">SET domain-containing protein</fullName>
    </submittedName>
</protein>
<dbReference type="SMART" id="SM00355">
    <property type="entry name" value="ZnF_C2H2"/>
    <property type="match status" value="3"/>
</dbReference>
<keyword evidence="8" id="KW-0862">Zinc</keyword>
<dbReference type="AlphaFoldDB" id="A0A5K3FJG2"/>
<evidence type="ECO:0000256" key="8">
    <source>
        <dbReference type="ARBA" id="ARBA00022833"/>
    </source>
</evidence>
<dbReference type="InterPro" id="IPR036236">
    <property type="entry name" value="Znf_C2H2_sf"/>
</dbReference>
<feature type="compositionally biased region" description="Basic residues" evidence="13">
    <location>
        <begin position="63"/>
        <end position="74"/>
    </location>
</feature>
<dbReference type="PROSITE" id="PS50280">
    <property type="entry name" value="SET"/>
    <property type="match status" value="1"/>
</dbReference>
<dbReference type="GO" id="GO:0010468">
    <property type="term" value="P:regulation of gene expression"/>
    <property type="evidence" value="ECO:0007669"/>
    <property type="project" value="TreeGrafter"/>
</dbReference>
<dbReference type="FunFam" id="3.30.160.60:FF:000264">
    <property type="entry name" value="Zinc finger protein 236"/>
    <property type="match status" value="1"/>
</dbReference>
<evidence type="ECO:0000256" key="9">
    <source>
        <dbReference type="ARBA" id="ARBA00023015"/>
    </source>
</evidence>
<dbReference type="Pfam" id="PF00096">
    <property type="entry name" value="zf-C2H2"/>
    <property type="match status" value="3"/>
</dbReference>
<evidence type="ECO:0000256" key="10">
    <source>
        <dbReference type="ARBA" id="ARBA00023163"/>
    </source>
</evidence>
<feature type="region of interest" description="Disordered" evidence="13">
    <location>
        <begin position="60"/>
        <end position="151"/>
    </location>
</feature>
<proteinExistence type="predicted"/>
<evidence type="ECO:0000313" key="16">
    <source>
        <dbReference type="WBParaSite" id="MCU_008904-RD"/>
    </source>
</evidence>
<keyword evidence="10" id="KW-0804">Transcription</keyword>
<dbReference type="WBParaSite" id="MCU_008904-RD">
    <property type="protein sequence ID" value="MCU_008904-RD"/>
    <property type="gene ID" value="MCU_008904"/>
</dbReference>
<dbReference type="SUPFAM" id="SSF82199">
    <property type="entry name" value="SET domain"/>
    <property type="match status" value="1"/>
</dbReference>
<dbReference type="GO" id="GO:0042054">
    <property type="term" value="F:histone methyltransferase activity"/>
    <property type="evidence" value="ECO:0007669"/>
    <property type="project" value="InterPro"/>
</dbReference>
<evidence type="ECO:0000256" key="3">
    <source>
        <dbReference type="ARBA" id="ARBA00022679"/>
    </source>
</evidence>
<sequence>MSIVEKRQQAVRRNLQLLRSMGALTESEESAMLKKYNIKDKETLEKERRALTRFMKADELRVKKMRPKPRKRPRCLFSRPLSDSDDSDWASSGDEWQPESSPVSGLKAFPKRGVSKCPPKNNCQSSKSVAPKEINRLSVDSKTSSRGPLQSVDASGALMELQDEGRNFPKRNIAKLNYKEPPPDPEDDRYLYCYECDKLYEDPCPTHPIMWIRSVRPLNCDAVKSGNARDCCCGSDERNHAKRTAPEAFVTVGRSSIKGAGLGVWAEKTIPIGSVFGPYGGEVVPLDGLSEEEFKRRSRCGYAWLVRENLMGTKSHLIDAVKPVKSNWLRFVNCARHEEEQNLVTIQYRGKIYYRACKNIDPDYELLTYYGDKFAKELGILSEPVAEAKSPDASSLAVDPSADRKCSECDKVFGSRSALQSHLKVHSTCWRYKCLECSERFKSKATLEMHSKTHNGLKPYACSECDKSFSRAGSLQRHIAAIHKGKLLVLFAIIVDDSHFLARKFFVFGKRHAIFYCIMVSLCSGLRSVYAL</sequence>
<name>A0A5K3FJG2_MESCO</name>
<evidence type="ECO:0000256" key="7">
    <source>
        <dbReference type="ARBA" id="ARBA00022771"/>
    </source>
</evidence>
<dbReference type="PANTHER" id="PTHR16515:SF66">
    <property type="entry name" value="C2H2-TYPE DOMAIN-CONTAINING PROTEIN"/>
    <property type="match status" value="1"/>
</dbReference>
<organism evidence="16">
    <name type="scientific">Mesocestoides corti</name>
    <name type="common">Flatworm</name>
    <dbReference type="NCBI Taxonomy" id="53468"/>
    <lineage>
        <taxon>Eukaryota</taxon>
        <taxon>Metazoa</taxon>
        <taxon>Spiralia</taxon>
        <taxon>Lophotrochozoa</taxon>
        <taxon>Platyhelminthes</taxon>
        <taxon>Cestoda</taxon>
        <taxon>Eucestoda</taxon>
        <taxon>Cyclophyllidea</taxon>
        <taxon>Mesocestoididae</taxon>
        <taxon>Mesocestoides</taxon>
    </lineage>
</organism>
<evidence type="ECO:0000256" key="6">
    <source>
        <dbReference type="ARBA" id="ARBA00022737"/>
    </source>
</evidence>
<keyword evidence="3" id="KW-0808">Transferase</keyword>
<feature type="domain" description="C2H2-type" evidence="14">
    <location>
        <begin position="460"/>
        <end position="488"/>
    </location>
</feature>
<feature type="compositionally biased region" description="Polar residues" evidence="13">
    <location>
        <begin position="138"/>
        <end position="148"/>
    </location>
</feature>
<dbReference type="InterPro" id="IPR044417">
    <property type="entry name" value="PRDM7_9_PR-SET"/>
</dbReference>
<dbReference type="PANTHER" id="PTHR16515">
    <property type="entry name" value="PR DOMAIN ZINC FINGER PROTEIN"/>
    <property type="match status" value="1"/>
</dbReference>
<keyword evidence="7 12" id="KW-0863">Zinc-finger</keyword>
<evidence type="ECO:0000256" key="4">
    <source>
        <dbReference type="ARBA" id="ARBA00022691"/>
    </source>
</evidence>
<dbReference type="GO" id="GO:0005634">
    <property type="term" value="C:nucleus"/>
    <property type="evidence" value="ECO:0007669"/>
    <property type="project" value="UniProtKB-SubCell"/>
</dbReference>